<dbReference type="Gene3D" id="2.60.40.680">
    <property type="match status" value="1"/>
</dbReference>
<dbReference type="RefSeq" id="WP_345586738.1">
    <property type="nucleotide sequence ID" value="NZ_BAABJG010000005.1"/>
</dbReference>
<keyword evidence="5" id="KW-1185">Reference proteome</keyword>
<reference evidence="5" key="1">
    <citation type="journal article" date="2019" name="Int. J. Syst. Evol. Microbiol.">
        <title>The Global Catalogue of Microorganisms (GCM) 10K type strain sequencing project: providing services to taxonomists for standard genome sequencing and annotation.</title>
        <authorList>
            <consortium name="The Broad Institute Genomics Platform"/>
            <consortium name="The Broad Institute Genome Sequencing Center for Infectious Disease"/>
            <person name="Wu L."/>
            <person name="Ma J."/>
        </authorList>
    </citation>
    <scope>NUCLEOTIDE SEQUENCE [LARGE SCALE GENOMIC DNA]</scope>
    <source>
        <strain evidence="5">CCUG 53270</strain>
    </source>
</reference>
<evidence type="ECO:0000313" key="4">
    <source>
        <dbReference type="EMBL" id="MFD1218645.1"/>
    </source>
</evidence>
<sequence>MKMLKLPLYCLALMLAATLLSSSAAAQVPDEFVLRSSATNVKLGDNVTISVAGHVLTDLYAAGMELTYDAQLLEYTGYSSSLSNQAYVLEPKVQGNKIRLLFTLTGNKPGITGDKDLFTLSFKASRVGTASVSLSSLTPVNSEPRKTIGNIGSGITMSVIQSHSGSRSGSYSAPNACSQQTSTPLSRSSQGTSALFFDIWSATNGIACINVGSNDLLEAGSNSKDSSVTIKVTTGLDVNKIQLNLPAYQLQQLSSEPGKVKMVRIETDLASVSIHRDVLDGSVISEISNLQLQIAKADPASYSQDVRAKIGNSVINELQLSLDGSPITNFNKNRVAVEVPYTLLANENPNQVVIYRVSEEGKLDVVRNGYYNPAAGKVQFHPARFGMYTANHVQVSFNDMDGHTWANDAVLGLAAREVVNGRSEGRFTPDGEVTRAEFVKMLIQLFDLEDSSAMASFTDAAPGAWYYNSIASAQKAGLVQGKEDGSFGVNDPITREDMAVLIYRASRMINSAAVQANGTTEDFLDQDRISAYAKDAVLFAKQTGLMDGVAEGHFEPKGVSTRAQSATVIYRLYQAGK</sequence>
<feature type="chain" id="PRO_5045458070" evidence="2">
    <location>
        <begin position="27"/>
        <end position="577"/>
    </location>
</feature>
<dbReference type="Pfam" id="PF00963">
    <property type="entry name" value="Cohesin"/>
    <property type="match status" value="1"/>
</dbReference>
<dbReference type="InterPro" id="IPR051465">
    <property type="entry name" value="Cell_Envelope_Struct_Comp"/>
</dbReference>
<evidence type="ECO:0000256" key="2">
    <source>
        <dbReference type="SAM" id="SignalP"/>
    </source>
</evidence>
<accession>A0ABW3UDP0</accession>
<feature type="domain" description="SLH" evidence="3">
    <location>
        <begin position="520"/>
        <end position="577"/>
    </location>
</feature>
<dbReference type="Proteomes" id="UP001597180">
    <property type="component" value="Unassembled WGS sequence"/>
</dbReference>
<dbReference type="EMBL" id="JBHTLU010000004">
    <property type="protein sequence ID" value="MFD1218645.1"/>
    <property type="molecule type" value="Genomic_DNA"/>
</dbReference>
<feature type="region of interest" description="Disordered" evidence="1">
    <location>
        <begin position="161"/>
        <end position="189"/>
    </location>
</feature>
<evidence type="ECO:0000313" key="5">
    <source>
        <dbReference type="Proteomes" id="UP001597180"/>
    </source>
</evidence>
<feature type="compositionally biased region" description="Low complexity" evidence="1">
    <location>
        <begin position="161"/>
        <end position="172"/>
    </location>
</feature>
<dbReference type="PROSITE" id="PS51272">
    <property type="entry name" value="SLH"/>
    <property type="match status" value="3"/>
</dbReference>
<gene>
    <name evidence="4" type="ORF">ACFQ4B_00820</name>
</gene>
<comment type="caution">
    <text evidence="4">The sequence shown here is derived from an EMBL/GenBank/DDBJ whole genome shotgun (WGS) entry which is preliminary data.</text>
</comment>
<keyword evidence="2" id="KW-0732">Signal</keyword>
<dbReference type="InterPro" id="IPR001119">
    <property type="entry name" value="SLH_dom"/>
</dbReference>
<dbReference type="PANTHER" id="PTHR43308">
    <property type="entry name" value="OUTER MEMBRANE PROTEIN ALPHA-RELATED"/>
    <property type="match status" value="1"/>
</dbReference>
<evidence type="ECO:0000259" key="3">
    <source>
        <dbReference type="PROSITE" id="PS51272"/>
    </source>
</evidence>
<organism evidence="4 5">
    <name type="scientific">Paenibacillus vulneris</name>
    <dbReference type="NCBI Taxonomy" id="1133364"/>
    <lineage>
        <taxon>Bacteria</taxon>
        <taxon>Bacillati</taxon>
        <taxon>Bacillota</taxon>
        <taxon>Bacilli</taxon>
        <taxon>Bacillales</taxon>
        <taxon>Paenibacillaceae</taxon>
        <taxon>Paenibacillus</taxon>
    </lineage>
</organism>
<feature type="signal peptide" evidence="2">
    <location>
        <begin position="1"/>
        <end position="26"/>
    </location>
</feature>
<feature type="domain" description="SLH" evidence="3">
    <location>
        <begin position="453"/>
        <end position="516"/>
    </location>
</feature>
<proteinExistence type="predicted"/>
<dbReference type="Pfam" id="PF00395">
    <property type="entry name" value="SLH"/>
    <property type="match status" value="3"/>
</dbReference>
<evidence type="ECO:0000256" key="1">
    <source>
        <dbReference type="SAM" id="MobiDB-lite"/>
    </source>
</evidence>
<dbReference type="SUPFAM" id="SSF49384">
    <property type="entry name" value="Carbohydrate-binding domain"/>
    <property type="match status" value="1"/>
</dbReference>
<feature type="domain" description="SLH" evidence="3">
    <location>
        <begin position="393"/>
        <end position="452"/>
    </location>
</feature>
<feature type="compositionally biased region" description="Polar residues" evidence="1">
    <location>
        <begin position="173"/>
        <end position="189"/>
    </location>
</feature>
<dbReference type="CDD" id="cd08547">
    <property type="entry name" value="Type_II_cohesin"/>
    <property type="match status" value="1"/>
</dbReference>
<protein>
    <submittedName>
        <fullName evidence="4">S-layer homology domain-containing protein</fullName>
    </submittedName>
</protein>
<dbReference type="InterPro" id="IPR008965">
    <property type="entry name" value="CBM2/CBM3_carb-bd_dom_sf"/>
</dbReference>
<name>A0ABW3UDP0_9BACL</name>
<dbReference type="InterPro" id="IPR002102">
    <property type="entry name" value="Cohesin_dom"/>
</dbReference>